<organism evidence="2 3">
    <name type="scientific">Spodoptera exigua</name>
    <name type="common">Beet armyworm</name>
    <name type="synonym">Noctua fulgens</name>
    <dbReference type="NCBI Taxonomy" id="7107"/>
    <lineage>
        <taxon>Eukaryota</taxon>
        <taxon>Metazoa</taxon>
        <taxon>Ecdysozoa</taxon>
        <taxon>Arthropoda</taxon>
        <taxon>Hexapoda</taxon>
        <taxon>Insecta</taxon>
        <taxon>Pterygota</taxon>
        <taxon>Neoptera</taxon>
        <taxon>Endopterygota</taxon>
        <taxon>Lepidoptera</taxon>
        <taxon>Glossata</taxon>
        <taxon>Ditrysia</taxon>
        <taxon>Noctuoidea</taxon>
        <taxon>Noctuidae</taxon>
        <taxon>Amphipyrinae</taxon>
        <taxon>Spodoptera</taxon>
    </lineage>
</organism>
<gene>
    <name evidence="2" type="ORF">HF086_013847</name>
</gene>
<protein>
    <submittedName>
        <fullName evidence="2">Uncharacterized protein</fullName>
    </submittedName>
</protein>
<name>A0A922MG12_SPOEX</name>
<evidence type="ECO:0000256" key="1">
    <source>
        <dbReference type="SAM" id="MobiDB-lite"/>
    </source>
</evidence>
<feature type="compositionally biased region" description="Polar residues" evidence="1">
    <location>
        <begin position="1"/>
        <end position="13"/>
    </location>
</feature>
<reference evidence="2" key="1">
    <citation type="journal article" date="2021" name="G3 (Bethesda)">
        <title>Genome and transcriptome analysis of the beet armyworm Spodoptera exigua reveals targets for pest control. .</title>
        <authorList>
            <person name="Simon S."/>
            <person name="Breeschoten T."/>
            <person name="Jansen H.J."/>
            <person name="Dirks R.P."/>
            <person name="Schranz M.E."/>
            <person name="Ros V.I.D."/>
        </authorList>
    </citation>
    <scope>NUCLEOTIDE SEQUENCE</scope>
    <source>
        <strain evidence="2">TB_SE_WUR_2020</strain>
    </source>
</reference>
<evidence type="ECO:0000313" key="3">
    <source>
        <dbReference type="Proteomes" id="UP000814243"/>
    </source>
</evidence>
<dbReference type="EMBL" id="JACEFF010000532">
    <property type="protein sequence ID" value="KAH9635739.1"/>
    <property type="molecule type" value="Genomic_DNA"/>
</dbReference>
<sequence>MFDITISRSQASTEAEPVSSKQTAHDEEHSLKCGWGMFRPLWLQRFRTAKWALFWLCWAGAIQGMLSRRNLISDQYGNGTRARIM</sequence>
<proteinExistence type="predicted"/>
<evidence type="ECO:0000313" key="2">
    <source>
        <dbReference type="EMBL" id="KAH9635739.1"/>
    </source>
</evidence>
<accession>A0A922MG12</accession>
<feature type="region of interest" description="Disordered" evidence="1">
    <location>
        <begin position="1"/>
        <end position="28"/>
    </location>
</feature>
<dbReference type="AlphaFoldDB" id="A0A922MG12"/>
<comment type="caution">
    <text evidence="2">The sequence shown here is derived from an EMBL/GenBank/DDBJ whole genome shotgun (WGS) entry which is preliminary data.</text>
</comment>
<dbReference type="Proteomes" id="UP000814243">
    <property type="component" value="Unassembled WGS sequence"/>
</dbReference>